<reference evidence="1 2" key="1">
    <citation type="submission" date="2014-04" db="EMBL/GenBank/DDBJ databases">
        <authorList>
            <person name="Bishop-Lilly K.A."/>
            <person name="Broomall S.M."/>
            <person name="Chain P.S."/>
            <person name="Chertkov O."/>
            <person name="Coyne S.R."/>
            <person name="Daligault H.E."/>
            <person name="Davenport K.W."/>
            <person name="Erkkila T."/>
            <person name="Frey K.G."/>
            <person name="Gibbons H.S."/>
            <person name="Gu W."/>
            <person name="Jaissle J."/>
            <person name="Johnson S.L."/>
            <person name="Koroleva G.I."/>
            <person name="Ladner J.T."/>
            <person name="Lo C.-C."/>
            <person name="Minogue T.D."/>
            <person name="Munk C."/>
            <person name="Palacios G.F."/>
            <person name="Redden C.L."/>
            <person name="Rosenzweig C.N."/>
            <person name="Scholz M.B."/>
            <person name="Teshima H."/>
            <person name="Xu Y."/>
        </authorList>
    </citation>
    <scope>NUCLEOTIDE SEQUENCE [LARGE SCALE GENOMIC DNA]</scope>
    <source>
        <strain evidence="1 2">8244</strain>
    </source>
</reference>
<keyword evidence="2" id="KW-1185">Reference proteome</keyword>
<organism evidence="1 2">
    <name type="scientific">Paenibacillus macerans</name>
    <name type="common">Bacillus macerans</name>
    <dbReference type="NCBI Taxonomy" id="44252"/>
    <lineage>
        <taxon>Bacteria</taxon>
        <taxon>Bacillati</taxon>
        <taxon>Bacillota</taxon>
        <taxon>Bacilli</taxon>
        <taxon>Bacillales</taxon>
        <taxon>Paenibacillaceae</taxon>
        <taxon>Paenibacillus</taxon>
    </lineage>
</organism>
<dbReference type="Proteomes" id="UP000029278">
    <property type="component" value="Unassembled WGS sequence"/>
</dbReference>
<name>A0A090ZA63_PAEMA</name>
<comment type="caution">
    <text evidence="1">The sequence shown here is derived from an EMBL/GenBank/DDBJ whole genome shotgun (WGS) entry which is preliminary data.</text>
</comment>
<sequence length="172" mass="20680">MIPRRDESIFTSCQVLKINDKGVLQIMEETTQGERINRPITPQDWKDIEKKLHDFYDRVELICDGYYVSLVLRRYGQFRNVIAVYVNGVIEGKWWIEDCEERRRFFCPRTKDMMTKKDKADLKKISKKMLKEMEAKSKYTHYEPYWSSFRLLKSHLIKNNKVIEMVVTNANE</sequence>
<evidence type="ECO:0000313" key="1">
    <source>
        <dbReference type="EMBL" id="KFN07308.1"/>
    </source>
</evidence>
<dbReference type="PATRIC" id="fig|44252.3.peg.3916"/>
<dbReference type="AlphaFoldDB" id="A0A090ZA63"/>
<protein>
    <submittedName>
        <fullName evidence="1">Uncharacterized protein</fullName>
    </submittedName>
</protein>
<proteinExistence type="predicted"/>
<accession>A0A090ZA63</accession>
<dbReference type="EMBL" id="JMQA01000035">
    <property type="protein sequence ID" value="KFN07308.1"/>
    <property type="molecule type" value="Genomic_DNA"/>
</dbReference>
<dbReference type="HOGENOM" id="CLU_132629_0_0_9"/>
<gene>
    <name evidence="1" type="ORF">DJ90_5682</name>
</gene>
<dbReference type="STRING" id="44252.DJ90_5682"/>
<evidence type="ECO:0000313" key="2">
    <source>
        <dbReference type="Proteomes" id="UP000029278"/>
    </source>
</evidence>